<evidence type="ECO:0000256" key="8">
    <source>
        <dbReference type="SAM" id="MobiDB-lite"/>
    </source>
</evidence>
<evidence type="ECO:0000256" key="5">
    <source>
        <dbReference type="ARBA" id="ARBA00022989"/>
    </source>
</evidence>
<dbReference type="NCBIfam" id="TIGR00879">
    <property type="entry name" value="SP"/>
    <property type="match status" value="1"/>
</dbReference>
<dbReference type="SUPFAM" id="SSF103473">
    <property type="entry name" value="MFS general substrate transporter"/>
    <property type="match status" value="1"/>
</dbReference>
<feature type="transmembrane region" description="Helical" evidence="9">
    <location>
        <begin position="97"/>
        <end position="115"/>
    </location>
</feature>
<dbReference type="EMBL" id="JAAFYZ010000022">
    <property type="protein sequence ID" value="MBS2547075.1"/>
    <property type="molecule type" value="Genomic_DNA"/>
</dbReference>
<feature type="transmembrane region" description="Helical" evidence="9">
    <location>
        <begin position="121"/>
        <end position="142"/>
    </location>
</feature>
<dbReference type="RefSeq" id="WP_212008679.1">
    <property type="nucleotide sequence ID" value="NZ_JAAFYZ010000022.1"/>
</dbReference>
<dbReference type="PANTHER" id="PTHR48020:SF12">
    <property type="entry name" value="PROTON MYO-INOSITOL COTRANSPORTER"/>
    <property type="match status" value="1"/>
</dbReference>
<feature type="transmembrane region" description="Helical" evidence="9">
    <location>
        <begin position="366"/>
        <end position="390"/>
    </location>
</feature>
<feature type="region of interest" description="Disordered" evidence="8">
    <location>
        <begin position="479"/>
        <end position="507"/>
    </location>
</feature>
<evidence type="ECO:0000256" key="4">
    <source>
        <dbReference type="ARBA" id="ARBA00022692"/>
    </source>
</evidence>
<dbReference type="PRINTS" id="PR00171">
    <property type="entry name" value="SUGRTRNSPORT"/>
</dbReference>
<dbReference type="InterPro" id="IPR005829">
    <property type="entry name" value="Sugar_transporter_CS"/>
</dbReference>
<evidence type="ECO:0000256" key="7">
    <source>
        <dbReference type="RuleBase" id="RU003346"/>
    </source>
</evidence>
<keyword evidence="3 7" id="KW-0813">Transport</keyword>
<evidence type="ECO:0000256" key="6">
    <source>
        <dbReference type="ARBA" id="ARBA00023136"/>
    </source>
</evidence>
<comment type="similarity">
    <text evidence="2 7">Belongs to the major facilitator superfamily. Sugar transporter (TC 2.A.1.1) family.</text>
</comment>
<dbReference type="PROSITE" id="PS00216">
    <property type="entry name" value="SUGAR_TRANSPORT_1"/>
    <property type="match status" value="2"/>
</dbReference>
<dbReference type="PANTHER" id="PTHR48020">
    <property type="entry name" value="PROTON MYO-INOSITOL COTRANSPORTER"/>
    <property type="match status" value="1"/>
</dbReference>
<keyword evidence="4 9" id="KW-0812">Transmembrane</keyword>
<evidence type="ECO:0000313" key="12">
    <source>
        <dbReference type="Proteomes" id="UP000730482"/>
    </source>
</evidence>
<evidence type="ECO:0000256" key="2">
    <source>
        <dbReference type="ARBA" id="ARBA00010992"/>
    </source>
</evidence>
<keyword evidence="6 9" id="KW-0472">Membrane</keyword>
<reference evidence="11 12" key="1">
    <citation type="submission" date="2020-02" db="EMBL/GenBank/DDBJ databases">
        <title>Acidophilic actinobacteria isolated from forest soil.</title>
        <authorList>
            <person name="Golinska P."/>
        </authorList>
    </citation>
    <scope>NUCLEOTIDE SEQUENCE [LARGE SCALE GENOMIC DNA]</scope>
    <source>
        <strain evidence="11 12">NL8</strain>
    </source>
</reference>
<feature type="transmembrane region" description="Helical" evidence="9">
    <location>
        <begin position="154"/>
        <end position="172"/>
    </location>
</feature>
<feature type="domain" description="Major facilitator superfamily (MFS) profile" evidence="10">
    <location>
        <begin position="30"/>
        <end position="456"/>
    </location>
</feature>
<keyword evidence="5 9" id="KW-1133">Transmembrane helix</keyword>
<protein>
    <submittedName>
        <fullName evidence="11">Sugar porter family MFS transporter</fullName>
    </submittedName>
</protein>
<feature type="transmembrane region" description="Helical" evidence="9">
    <location>
        <begin position="184"/>
        <end position="204"/>
    </location>
</feature>
<feature type="transmembrane region" description="Helical" evidence="9">
    <location>
        <begin position="310"/>
        <end position="328"/>
    </location>
</feature>
<evidence type="ECO:0000259" key="10">
    <source>
        <dbReference type="PROSITE" id="PS50850"/>
    </source>
</evidence>
<dbReference type="PROSITE" id="PS50850">
    <property type="entry name" value="MFS"/>
    <property type="match status" value="1"/>
</dbReference>
<dbReference type="InterPro" id="IPR005828">
    <property type="entry name" value="MFS_sugar_transport-like"/>
</dbReference>
<dbReference type="PROSITE" id="PS00217">
    <property type="entry name" value="SUGAR_TRANSPORT_2"/>
    <property type="match status" value="1"/>
</dbReference>
<dbReference type="Proteomes" id="UP000730482">
    <property type="component" value="Unassembled WGS sequence"/>
</dbReference>
<feature type="transmembrane region" description="Helical" evidence="9">
    <location>
        <begin position="411"/>
        <end position="428"/>
    </location>
</feature>
<sequence length="507" mass="54530">MQGFSREPGTSGPITAITLPKRGERRVWGWAIIIAVGGFLFGFDTGVVSGALLYIAKDFHLSNSEKSSVVSVLLIGAMIGALVAGRISDSLGRKKTVTLFGLVFAVGTLIAVVSQNYGTLIVARFVLGLAVGGASAQVPVYLGEMSPANIRGRILSLNQLLITVGILCSYLIDLAFSHSGNWRAMFAFGAIPALVLSLGVWFLVPESPTWLFGRGRIEQLRQGLLKVTDGEQADEIIEVYRQRTEQAARQEAARGADEKGWRILLTPAVRPAMIVGVTMAALQQFGGINTIIYYAPTIIEQTGRSASNSIIYSVYIGIINFVMTVVAINTIDRLGRRQLLLISLAGMAGFVALLGFSFIWNWNSNLTLLFMVAYIAAFAGGLGPVFWVLVGEIFPTRAKADGSSAATTVNWLSNFIVSQSFLTVANGIGQGQTFLIFAGVCVVGLMFVGRYVPETKNRDTGEVQTALFRRFGMKPVPEARASTSAYDAGRADAGPAVNPADRRQDRR</sequence>
<feature type="transmembrane region" description="Helical" evidence="9">
    <location>
        <begin position="27"/>
        <end position="56"/>
    </location>
</feature>
<evidence type="ECO:0000256" key="9">
    <source>
        <dbReference type="SAM" id="Phobius"/>
    </source>
</evidence>
<feature type="transmembrane region" description="Helical" evidence="9">
    <location>
        <begin position="340"/>
        <end position="360"/>
    </location>
</feature>
<evidence type="ECO:0000256" key="3">
    <source>
        <dbReference type="ARBA" id="ARBA00022448"/>
    </source>
</evidence>
<feature type="transmembrane region" description="Helical" evidence="9">
    <location>
        <begin position="272"/>
        <end position="295"/>
    </location>
</feature>
<dbReference type="Gene3D" id="1.20.1250.20">
    <property type="entry name" value="MFS general substrate transporter like domains"/>
    <property type="match status" value="1"/>
</dbReference>
<evidence type="ECO:0000256" key="1">
    <source>
        <dbReference type="ARBA" id="ARBA00004651"/>
    </source>
</evidence>
<organism evidence="11 12">
    <name type="scientific">Catenulispora pinistramenti</name>
    <dbReference type="NCBI Taxonomy" id="2705254"/>
    <lineage>
        <taxon>Bacteria</taxon>
        <taxon>Bacillati</taxon>
        <taxon>Actinomycetota</taxon>
        <taxon>Actinomycetes</taxon>
        <taxon>Catenulisporales</taxon>
        <taxon>Catenulisporaceae</taxon>
        <taxon>Catenulispora</taxon>
    </lineage>
</organism>
<dbReference type="InterPro" id="IPR003663">
    <property type="entry name" value="Sugar/inositol_transpt"/>
</dbReference>
<dbReference type="InterPro" id="IPR036259">
    <property type="entry name" value="MFS_trans_sf"/>
</dbReference>
<accession>A0ABS5KM36</accession>
<dbReference type="InterPro" id="IPR050814">
    <property type="entry name" value="Myo-inositol_Transporter"/>
</dbReference>
<comment type="subcellular location">
    <subcellularLocation>
        <location evidence="1">Cell membrane</location>
        <topology evidence="1">Multi-pass membrane protein</topology>
    </subcellularLocation>
</comment>
<dbReference type="Pfam" id="PF00083">
    <property type="entry name" value="Sugar_tr"/>
    <property type="match status" value="1"/>
</dbReference>
<feature type="transmembrane region" description="Helical" evidence="9">
    <location>
        <begin position="68"/>
        <end position="85"/>
    </location>
</feature>
<name>A0ABS5KM36_9ACTN</name>
<feature type="transmembrane region" description="Helical" evidence="9">
    <location>
        <begin position="434"/>
        <end position="452"/>
    </location>
</feature>
<keyword evidence="12" id="KW-1185">Reference proteome</keyword>
<gene>
    <name evidence="11" type="ORF">KGQ19_09350</name>
</gene>
<dbReference type="InterPro" id="IPR020846">
    <property type="entry name" value="MFS_dom"/>
</dbReference>
<comment type="caution">
    <text evidence="11">The sequence shown here is derived from an EMBL/GenBank/DDBJ whole genome shotgun (WGS) entry which is preliminary data.</text>
</comment>
<evidence type="ECO:0000313" key="11">
    <source>
        <dbReference type="EMBL" id="MBS2547075.1"/>
    </source>
</evidence>
<proteinExistence type="inferred from homology"/>